<evidence type="ECO:0000256" key="1">
    <source>
        <dbReference type="RuleBase" id="RU000383"/>
    </source>
</evidence>
<dbReference type="GO" id="GO:0016538">
    <property type="term" value="F:cyclin-dependent protein serine/threonine kinase regulator activity"/>
    <property type="evidence" value="ECO:0007669"/>
    <property type="project" value="InterPro"/>
</dbReference>
<gene>
    <name evidence="5" type="ORF">E3Q02_01267</name>
    <name evidence="4" type="ORF">E3Q17_01319</name>
</gene>
<feature type="domain" description="Cyclin-like" evidence="3">
    <location>
        <begin position="157"/>
        <end position="257"/>
    </location>
</feature>
<evidence type="ECO:0000313" key="7">
    <source>
        <dbReference type="Proteomes" id="UP000309601"/>
    </source>
</evidence>
<dbReference type="SMART" id="SM00385">
    <property type="entry name" value="CYCLIN"/>
    <property type="match status" value="1"/>
</dbReference>
<reference evidence="6 7" key="1">
    <citation type="submission" date="2019-03" db="EMBL/GenBank/DDBJ databases">
        <title>Sequencing 25 genomes of Wallemia mellicola.</title>
        <authorList>
            <person name="Gostincar C."/>
        </authorList>
    </citation>
    <scope>NUCLEOTIDE SEQUENCE [LARGE SCALE GENOMIC DNA]</scope>
    <source>
        <strain evidence="4 6">EXF-1262</strain>
        <strain evidence="5 7">EXF-1274</strain>
    </source>
</reference>
<dbReference type="Pfam" id="PF00134">
    <property type="entry name" value="Cyclin_N"/>
    <property type="match status" value="1"/>
</dbReference>
<evidence type="ECO:0000313" key="4">
    <source>
        <dbReference type="EMBL" id="TIC02735.1"/>
    </source>
</evidence>
<dbReference type="AlphaFoldDB" id="A0A4T0PQY5"/>
<dbReference type="CDD" id="cd20546">
    <property type="entry name" value="CYCLIN_SpCG1C_ScCTK2-like_rpt2"/>
    <property type="match status" value="1"/>
</dbReference>
<feature type="compositionally biased region" description="Basic and acidic residues" evidence="2">
    <location>
        <begin position="403"/>
        <end position="412"/>
    </location>
</feature>
<feature type="region of interest" description="Disordered" evidence="2">
    <location>
        <begin position="403"/>
        <end position="425"/>
    </location>
</feature>
<dbReference type="PANTHER" id="PTHR10026">
    <property type="entry name" value="CYCLIN"/>
    <property type="match status" value="1"/>
</dbReference>
<dbReference type="InterPro" id="IPR036915">
    <property type="entry name" value="Cyclin-like_sf"/>
</dbReference>
<evidence type="ECO:0000256" key="2">
    <source>
        <dbReference type="SAM" id="MobiDB-lite"/>
    </source>
</evidence>
<feature type="compositionally biased region" description="Polar residues" evidence="2">
    <location>
        <begin position="40"/>
        <end position="65"/>
    </location>
</feature>
<feature type="compositionally biased region" description="Polar residues" evidence="2">
    <location>
        <begin position="20"/>
        <end position="32"/>
    </location>
</feature>
<dbReference type="Proteomes" id="UP000309601">
    <property type="component" value="Unassembled WGS sequence"/>
</dbReference>
<accession>A0A4T0PQY5</accession>
<organism evidence="4 6">
    <name type="scientific">Wallemia mellicola</name>
    <dbReference type="NCBI Taxonomy" id="1708541"/>
    <lineage>
        <taxon>Eukaryota</taxon>
        <taxon>Fungi</taxon>
        <taxon>Dikarya</taxon>
        <taxon>Basidiomycota</taxon>
        <taxon>Wallemiomycotina</taxon>
        <taxon>Wallemiomycetes</taxon>
        <taxon>Wallemiales</taxon>
        <taxon>Wallemiaceae</taxon>
        <taxon>Wallemia</taxon>
    </lineage>
</organism>
<dbReference type="EMBL" id="SPRH01000010">
    <property type="protein sequence ID" value="TIC02735.1"/>
    <property type="molecule type" value="Genomic_DNA"/>
</dbReference>
<comment type="caution">
    <text evidence="4">The sequence shown here is derived from an EMBL/GenBank/DDBJ whole genome shotgun (WGS) entry which is preliminary data.</text>
</comment>
<dbReference type="InterPro" id="IPR006671">
    <property type="entry name" value="Cyclin_N"/>
</dbReference>
<dbReference type="EMBL" id="SPRW01000010">
    <property type="protein sequence ID" value="TIC68124.1"/>
    <property type="molecule type" value="Genomic_DNA"/>
</dbReference>
<dbReference type="Gene3D" id="1.10.472.10">
    <property type="entry name" value="Cyclin-like"/>
    <property type="match status" value="2"/>
</dbReference>
<evidence type="ECO:0000313" key="6">
    <source>
        <dbReference type="Proteomes" id="UP000307169"/>
    </source>
</evidence>
<feature type="region of interest" description="Disordered" evidence="2">
    <location>
        <begin position="1"/>
        <end position="69"/>
    </location>
</feature>
<evidence type="ECO:0000313" key="5">
    <source>
        <dbReference type="EMBL" id="TIC68124.1"/>
    </source>
</evidence>
<keyword evidence="1" id="KW-0195">Cyclin</keyword>
<feature type="region of interest" description="Disordered" evidence="2">
    <location>
        <begin position="77"/>
        <end position="96"/>
    </location>
</feature>
<proteinExistence type="inferred from homology"/>
<dbReference type="InterPro" id="IPR043198">
    <property type="entry name" value="Cyclin/Ssn8"/>
</dbReference>
<dbReference type="GO" id="GO:0006357">
    <property type="term" value="P:regulation of transcription by RNA polymerase II"/>
    <property type="evidence" value="ECO:0007669"/>
    <property type="project" value="InterPro"/>
</dbReference>
<evidence type="ECO:0000259" key="3">
    <source>
        <dbReference type="SMART" id="SM00385"/>
    </source>
</evidence>
<dbReference type="Proteomes" id="UP000307169">
    <property type="component" value="Unassembled WGS sequence"/>
</dbReference>
<sequence length="450" mass="52971">MAFRGGPQGYNRQPAGVYYQRNSPNYKNSGYTQDYHRPQGYNQVNGPRNNRARQYNNGRQQNQFRRPNYHPYANDNYTAPPIQRHRPDPEAIQKEKERRDDLIAIEKERRLLSSRTNPHIKHFEPYFTQFEAETLSRRQHGKMSDRQANEIKRFATAFVEKLGHQLGFPRRTIATAQMLYIRFHLFYPLKDFNPHDVAVVATFVSAKMHDTLKKLHQVVAVSMHIRFPEKFKNPSVDDNLFEAEKKRLLPIERLLLESISFSFKLKRPFDILVKLCRLFKVSKEFSKCCWKVLSDTHRTLAPLLHSPHSLALSSIYLTSILLQHDHQHLETSRTLLSKFESYDTSWLSEYGTDIDSLDCLTSYTAVLHFVLDLFIDENELQHSNSNITFPDFLQTKIRLRENAERRENRPDVQMKPSRGYQDASTTGRSYILEQKDLQVTPEQSTRYLFE</sequence>
<name>A0A4T0PQY5_9BASI</name>
<dbReference type="SUPFAM" id="SSF47954">
    <property type="entry name" value="Cyclin-like"/>
    <property type="match status" value="2"/>
</dbReference>
<dbReference type="InterPro" id="IPR013763">
    <property type="entry name" value="Cyclin-like_dom"/>
</dbReference>
<feature type="compositionally biased region" description="Basic and acidic residues" evidence="2">
    <location>
        <begin position="85"/>
        <end position="96"/>
    </location>
</feature>
<comment type="similarity">
    <text evidence="1">Belongs to the cyclin family.</text>
</comment>
<protein>
    <submittedName>
        <fullName evidence="4">Cyclin-like protein</fullName>
    </submittedName>
</protein>